<dbReference type="Pfam" id="PF00072">
    <property type="entry name" value="Response_reg"/>
    <property type="match status" value="1"/>
</dbReference>
<keyword evidence="1 2" id="KW-0597">Phosphoprotein</keyword>
<dbReference type="Proteomes" id="UP001528823">
    <property type="component" value="Unassembled WGS sequence"/>
</dbReference>
<gene>
    <name evidence="4" type="ORF">ORQ98_05760</name>
</gene>
<dbReference type="PROSITE" id="PS50110">
    <property type="entry name" value="RESPONSE_REGULATORY"/>
    <property type="match status" value="1"/>
</dbReference>
<feature type="domain" description="Response regulatory" evidence="3">
    <location>
        <begin position="6"/>
        <end position="119"/>
    </location>
</feature>
<name>A0ABT5U531_9GAMM</name>
<organism evidence="4 5">
    <name type="scientific">Spartinivicinus poritis</name>
    <dbReference type="NCBI Taxonomy" id="2994640"/>
    <lineage>
        <taxon>Bacteria</taxon>
        <taxon>Pseudomonadati</taxon>
        <taxon>Pseudomonadota</taxon>
        <taxon>Gammaproteobacteria</taxon>
        <taxon>Oceanospirillales</taxon>
        <taxon>Zooshikellaceae</taxon>
        <taxon>Spartinivicinus</taxon>
    </lineage>
</organism>
<reference evidence="4 5" key="1">
    <citation type="submission" date="2022-11" db="EMBL/GenBank/DDBJ databases">
        <title>Spartinivicinus poritis sp. nov., isolated from scleractinian coral Porites lutea.</title>
        <authorList>
            <person name="Zhang G."/>
            <person name="Cai L."/>
            <person name="Wei Q."/>
        </authorList>
    </citation>
    <scope>NUCLEOTIDE SEQUENCE [LARGE SCALE GENOMIC DNA]</scope>
    <source>
        <strain evidence="4 5">A2-2</strain>
    </source>
</reference>
<feature type="modified residue" description="4-aspartylphosphate" evidence="2">
    <location>
        <position position="55"/>
    </location>
</feature>
<dbReference type="PANTHER" id="PTHR44591:SF3">
    <property type="entry name" value="RESPONSE REGULATORY DOMAIN-CONTAINING PROTEIN"/>
    <property type="match status" value="1"/>
</dbReference>
<dbReference type="InterPro" id="IPR011006">
    <property type="entry name" value="CheY-like_superfamily"/>
</dbReference>
<sequence>MLKKADYLVVDDEPDICWVMKRILGSAGGSVVTLQTGEEVLALIKSHAFGRVFMDAKLPDIEGLELARQVHELVPSLQIVLVSGYYYKDDPTIQQALSDGLIYDFIAKPFTHNDILKML</sequence>
<evidence type="ECO:0000256" key="2">
    <source>
        <dbReference type="PROSITE-ProRule" id="PRU00169"/>
    </source>
</evidence>
<protein>
    <submittedName>
        <fullName evidence="4">Response regulator</fullName>
    </submittedName>
</protein>
<dbReference type="SUPFAM" id="SSF52172">
    <property type="entry name" value="CheY-like"/>
    <property type="match status" value="1"/>
</dbReference>
<dbReference type="InterPro" id="IPR050595">
    <property type="entry name" value="Bact_response_regulator"/>
</dbReference>
<dbReference type="CDD" id="cd00156">
    <property type="entry name" value="REC"/>
    <property type="match status" value="1"/>
</dbReference>
<evidence type="ECO:0000313" key="5">
    <source>
        <dbReference type="Proteomes" id="UP001528823"/>
    </source>
</evidence>
<dbReference type="Gene3D" id="3.40.50.2300">
    <property type="match status" value="1"/>
</dbReference>
<dbReference type="SMART" id="SM00448">
    <property type="entry name" value="REC"/>
    <property type="match status" value="1"/>
</dbReference>
<dbReference type="RefSeq" id="WP_274687833.1">
    <property type="nucleotide sequence ID" value="NZ_JAPMOU010000005.1"/>
</dbReference>
<evidence type="ECO:0000259" key="3">
    <source>
        <dbReference type="PROSITE" id="PS50110"/>
    </source>
</evidence>
<accession>A0ABT5U531</accession>
<comment type="caution">
    <text evidence="4">The sequence shown here is derived from an EMBL/GenBank/DDBJ whole genome shotgun (WGS) entry which is preliminary data.</text>
</comment>
<dbReference type="PANTHER" id="PTHR44591">
    <property type="entry name" value="STRESS RESPONSE REGULATOR PROTEIN 1"/>
    <property type="match status" value="1"/>
</dbReference>
<dbReference type="InterPro" id="IPR001789">
    <property type="entry name" value="Sig_transdc_resp-reg_receiver"/>
</dbReference>
<evidence type="ECO:0000256" key="1">
    <source>
        <dbReference type="ARBA" id="ARBA00022553"/>
    </source>
</evidence>
<evidence type="ECO:0000313" key="4">
    <source>
        <dbReference type="EMBL" id="MDE1461469.1"/>
    </source>
</evidence>
<dbReference type="EMBL" id="JAPMOU010000005">
    <property type="protein sequence ID" value="MDE1461469.1"/>
    <property type="molecule type" value="Genomic_DNA"/>
</dbReference>
<proteinExistence type="predicted"/>
<keyword evidence="5" id="KW-1185">Reference proteome</keyword>